<accession>A0ABV8XN87</accession>
<proteinExistence type="predicted"/>
<reference evidence="2" key="1">
    <citation type="journal article" date="2019" name="Int. J. Syst. Evol. Microbiol.">
        <title>The Global Catalogue of Microorganisms (GCM) 10K type strain sequencing project: providing services to taxonomists for standard genome sequencing and annotation.</title>
        <authorList>
            <consortium name="The Broad Institute Genomics Platform"/>
            <consortium name="The Broad Institute Genome Sequencing Center for Infectious Disease"/>
            <person name="Wu L."/>
            <person name="Ma J."/>
        </authorList>
    </citation>
    <scope>NUCLEOTIDE SEQUENCE [LARGE SCALE GENOMIC DNA]</scope>
    <source>
        <strain evidence="2">CCUG 56029</strain>
    </source>
</reference>
<organism evidence="1 2">
    <name type="scientific">Deinococcus navajonensis</name>
    <dbReference type="NCBI Taxonomy" id="309884"/>
    <lineage>
        <taxon>Bacteria</taxon>
        <taxon>Thermotogati</taxon>
        <taxon>Deinococcota</taxon>
        <taxon>Deinococci</taxon>
        <taxon>Deinococcales</taxon>
        <taxon>Deinococcaceae</taxon>
        <taxon>Deinococcus</taxon>
    </lineage>
</organism>
<protein>
    <submittedName>
        <fullName evidence="1">Uncharacterized protein</fullName>
    </submittedName>
</protein>
<evidence type="ECO:0000313" key="2">
    <source>
        <dbReference type="Proteomes" id="UP001595998"/>
    </source>
</evidence>
<keyword evidence="2" id="KW-1185">Reference proteome</keyword>
<sequence length="76" mass="8651">MLILIALAVMALALWALWNTSPIVPDEHEEAELQTTVRNRRAYQPQPSPILRLSHLGRVMQAREAVRGDCGYVRRT</sequence>
<name>A0ABV8XN87_9DEIO</name>
<gene>
    <name evidence="1" type="ORF">ACFOZ9_08640</name>
</gene>
<dbReference type="Proteomes" id="UP001595998">
    <property type="component" value="Unassembled WGS sequence"/>
</dbReference>
<dbReference type="EMBL" id="JBHSEH010000007">
    <property type="protein sequence ID" value="MFC4426281.1"/>
    <property type="molecule type" value="Genomic_DNA"/>
</dbReference>
<comment type="caution">
    <text evidence="1">The sequence shown here is derived from an EMBL/GenBank/DDBJ whole genome shotgun (WGS) entry which is preliminary data.</text>
</comment>
<dbReference type="RefSeq" id="WP_380038580.1">
    <property type="nucleotide sequence ID" value="NZ_JBHSEH010000007.1"/>
</dbReference>
<evidence type="ECO:0000313" key="1">
    <source>
        <dbReference type="EMBL" id="MFC4426281.1"/>
    </source>
</evidence>